<evidence type="ECO:0000256" key="1">
    <source>
        <dbReference type="ARBA" id="ARBA00004141"/>
    </source>
</evidence>
<dbReference type="InterPro" id="IPR036259">
    <property type="entry name" value="MFS_trans_sf"/>
</dbReference>
<protein>
    <recommendedName>
        <fullName evidence="6">Major facilitator superfamily (MFS) profile domain-containing protein</fullName>
    </recommendedName>
</protein>
<dbReference type="PROSITE" id="PS50850">
    <property type="entry name" value="MFS"/>
    <property type="match status" value="2"/>
</dbReference>
<reference evidence="7 8" key="1">
    <citation type="submission" date="2021-05" db="EMBL/GenBank/DDBJ databases">
        <title>Genome Assembly of Synthetic Allotetraploid Brassica napus Reveals Homoeologous Exchanges between Subgenomes.</title>
        <authorList>
            <person name="Davis J.T."/>
        </authorList>
    </citation>
    <scope>NUCLEOTIDE SEQUENCE [LARGE SCALE GENOMIC DNA]</scope>
    <source>
        <strain evidence="8">cv. Da-Ae</strain>
        <tissue evidence="7">Seedling</tissue>
    </source>
</reference>
<evidence type="ECO:0000313" key="7">
    <source>
        <dbReference type="EMBL" id="KAH0939182.1"/>
    </source>
</evidence>
<feature type="transmembrane region" description="Helical" evidence="5">
    <location>
        <begin position="420"/>
        <end position="441"/>
    </location>
</feature>
<feature type="transmembrane region" description="Helical" evidence="5">
    <location>
        <begin position="167"/>
        <end position="194"/>
    </location>
</feature>
<dbReference type="SUPFAM" id="SSF103473">
    <property type="entry name" value="MFS general substrate transporter"/>
    <property type="match status" value="3"/>
</dbReference>
<feature type="transmembrane region" description="Helical" evidence="5">
    <location>
        <begin position="381"/>
        <end position="400"/>
    </location>
</feature>
<organism evidence="7 8">
    <name type="scientific">Brassica napus</name>
    <name type="common">Rape</name>
    <dbReference type="NCBI Taxonomy" id="3708"/>
    <lineage>
        <taxon>Eukaryota</taxon>
        <taxon>Viridiplantae</taxon>
        <taxon>Streptophyta</taxon>
        <taxon>Embryophyta</taxon>
        <taxon>Tracheophyta</taxon>
        <taxon>Spermatophyta</taxon>
        <taxon>Magnoliopsida</taxon>
        <taxon>eudicotyledons</taxon>
        <taxon>Gunneridae</taxon>
        <taxon>Pentapetalae</taxon>
        <taxon>rosids</taxon>
        <taxon>malvids</taxon>
        <taxon>Brassicales</taxon>
        <taxon>Brassicaceae</taxon>
        <taxon>Brassiceae</taxon>
        <taxon>Brassica</taxon>
    </lineage>
</organism>
<dbReference type="CDD" id="cd17364">
    <property type="entry name" value="MFS_PhT"/>
    <property type="match status" value="2"/>
</dbReference>
<dbReference type="InterPro" id="IPR020846">
    <property type="entry name" value="MFS_dom"/>
</dbReference>
<evidence type="ECO:0000256" key="3">
    <source>
        <dbReference type="ARBA" id="ARBA00022989"/>
    </source>
</evidence>
<keyword evidence="8" id="KW-1185">Reference proteome</keyword>
<dbReference type="Gene3D" id="1.20.1250.20">
    <property type="entry name" value="MFS general substrate transporter like domains"/>
    <property type="match status" value="3"/>
</dbReference>
<evidence type="ECO:0000256" key="4">
    <source>
        <dbReference type="ARBA" id="ARBA00023136"/>
    </source>
</evidence>
<accession>A0ABQ8EC22</accession>
<evidence type="ECO:0000256" key="2">
    <source>
        <dbReference type="ARBA" id="ARBA00022692"/>
    </source>
</evidence>
<proteinExistence type="predicted"/>
<gene>
    <name evidence="7" type="ORF">HID58_006643</name>
</gene>
<feature type="domain" description="Major facilitator superfamily (MFS) profile" evidence="6">
    <location>
        <begin position="518"/>
        <end position="876"/>
    </location>
</feature>
<dbReference type="PANTHER" id="PTHR24064">
    <property type="entry name" value="SOLUTE CARRIER FAMILY 22 MEMBER"/>
    <property type="match status" value="1"/>
</dbReference>
<keyword evidence="4 5" id="KW-0472">Membrane</keyword>
<dbReference type="Pfam" id="PF00083">
    <property type="entry name" value="Sugar_tr"/>
    <property type="match status" value="3"/>
</dbReference>
<comment type="subcellular location">
    <subcellularLocation>
        <location evidence="1">Membrane</location>
        <topology evidence="1">Multi-pass membrane protein</topology>
    </subcellularLocation>
</comment>
<evidence type="ECO:0000259" key="6">
    <source>
        <dbReference type="PROSITE" id="PS50850"/>
    </source>
</evidence>
<evidence type="ECO:0000256" key="5">
    <source>
        <dbReference type="SAM" id="Phobius"/>
    </source>
</evidence>
<keyword evidence="3 5" id="KW-1133">Transmembrane helix</keyword>
<feature type="domain" description="Major facilitator superfamily (MFS) profile" evidence="6">
    <location>
        <begin position="28"/>
        <end position="485"/>
    </location>
</feature>
<name>A0ABQ8EC22_BRANA</name>
<evidence type="ECO:0000313" key="8">
    <source>
        <dbReference type="Proteomes" id="UP000824890"/>
    </source>
</evidence>
<sequence>MWRAMAEQQLGVLKALDVAKTQLYHFTAIVIAGMGFFTDAYDLFCVSLVTKLLGRLYYFNPLSEKPGSLPPHVAAAVNGVALCGTLAGQVFFGWLGDKLGRKKVYGITLIMMILCSVASGLSFGNKAKGVMTTLCFFRFWLGFGIGGDYPLSATIMSEYANKKTRGAFIAAVFAMQGIGILAGGFVALAVSSIFDKKFPAPTYAVNRALSTPPQADYIWRIIVMFGALPAALTYYWRMKMPETARYTALVAKNIKQATQDMSKVLQVELEMEERAEDIVKDPRLNYGLFSKEFLRRHDIFSAIGWIPKASTMNAVHEVFKIARAQTLIALCSTVPGYWFTVAFIDIIGRFAIQLMGFFMMTVFMFAIAFPYDHWIKPDNRIGFVVMYSLTFFFANFGPNATTFIVPAEIFPARLRSTCHGISAATGKAGAIVGAFGFLYAAQPQDKTKTDAGYPPGIGVKNSLIMLGVINFVGMLFTFLVPEPKGKSLEELSDMANEGQSSILGALDSAKTQWYHVTTVIISGMGFFTDSYDLFVISLITKLLGRIYYQKPGSSSPGSLPDGISATVSGVAFAGTFLGQIFFGCLGDKLGRKRVYGLTLVIMTVCSICSGLSLGTDPKSVMTTLCFFRFWLGFGIGGDYPLSATIMSEYANKRTRGAFIASVFAMQGVGILAAGGMPETARYTSLIAKKSEQAASDMAKVLNVDIEASSAKHDQARRVWLVLREIPPPPRTSPTRNNNHMKDIFTTIGWLPPPKTMNAIQELFMISKAQFLIALCGTVPGLPYHHWTLPHNRIGFIVLYSLTFFFCNFGPNATTFIVPAEIFPARLRSTCHGISAASGKAGAMVGSFGFAALPKGKSLEDLSGEAEPEKIKDTIVV</sequence>
<feature type="transmembrane region" description="Helical" evidence="5">
    <location>
        <begin position="69"/>
        <end position="92"/>
    </location>
</feature>
<feature type="transmembrane region" description="Helical" evidence="5">
    <location>
        <begin position="104"/>
        <end position="123"/>
    </location>
</feature>
<dbReference type="EMBL" id="JAGKQM010000002">
    <property type="protein sequence ID" value="KAH0939182.1"/>
    <property type="molecule type" value="Genomic_DNA"/>
</dbReference>
<feature type="transmembrane region" description="Helical" evidence="5">
    <location>
        <begin position="23"/>
        <end position="49"/>
    </location>
</feature>
<feature type="transmembrane region" description="Helical" evidence="5">
    <location>
        <begin position="462"/>
        <end position="480"/>
    </location>
</feature>
<comment type="caution">
    <text evidence="7">The sequence shown here is derived from an EMBL/GenBank/DDBJ whole genome shotgun (WGS) entry which is preliminary data.</text>
</comment>
<feature type="transmembrane region" description="Helical" evidence="5">
    <location>
        <begin position="594"/>
        <end position="613"/>
    </location>
</feature>
<keyword evidence="2 5" id="KW-0812">Transmembrane</keyword>
<feature type="transmembrane region" description="Helical" evidence="5">
    <location>
        <begin position="563"/>
        <end position="582"/>
    </location>
</feature>
<feature type="transmembrane region" description="Helical" evidence="5">
    <location>
        <begin position="326"/>
        <end position="344"/>
    </location>
</feature>
<dbReference type="InterPro" id="IPR005828">
    <property type="entry name" value="MFS_sugar_transport-like"/>
</dbReference>
<feature type="transmembrane region" description="Helical" evidence="5">
    <location>
        <begin position="350"/>
        <end position="369"/>
    </location>
</feature>
<feature type="transmembrane region" description="Helical" evidence="5">
    <location>
        <begin position="217"/>
        <end position="236"/>
    </location>
</feature>
<dbReference type="Proteomes" id="UP000824890">
    <property type="component" value="Unassembled WGS sequence"/>
</dbReference>